<reference evidence="2 3" key="1">
    <citation type="journal article" date="2019" name="Int. J. Syst. Evol. Microbiol.">
        <title>The Global Catalogue of Microorganisms (GCM) 10K type strain sequencing project: providing services to taxonomists for standard genome sequencing and annotation.</title>
        <authorList>
            <consortium name="The Broad Institute Genomics Platform"/>
            <consortium name="The Broad Institute Genome Sequencing Center for Infectious Disease"/>
            <person name="Wu L."/>
            <person name="Ma J."/>
        </authorList>
    </citation>
    <scope>NUCLEOTIDE SEQUENCE [LARGE SCALE GENOMIC DNA]</scope>
    <source>
        <strain evidence="2 3">JCM 14924</strain>
    </source>
</reference>
<evidence type="ECO:0008006" key="4">
    <source>
        <dbReference type="Google" id="ProtNLM"/>
    </source>
</evidence>
<feature type="region of interest" description="Disordered" evidence="1">
    <location>
        <begin position="1"/>
        <end position="20"/>
    </location>
</feature>
<dbReference type="Proteomes" id="UP001501391">
    <property type="component" value="Unassembled WGS sequence"/>
</dbReference>
<comment type="caution">
    <text evidence="2">The sequence shown here is derived from an EMBL/GenBank/DDBJ whole genome shotgun (WGS) entry which is preliminary data.</text>
</comment>
<keyword evidence="3" id="KW-1185">Reference proteome</keyword>
<evidence type="ECO:0000313" key="3">
    <source>
        <dbReference type="Proteomes" id="UP001501391"/>
    </source>
</evidence>
<sequence>MLWMKSPPSGTTLVDAYPPDPPSADAVVPGAAGLSRMRRTERSGLLSVSLGTAGLGGAWQSATLVESAPLVVSDGLFAVSGWVWLVLLTEYARHGGARCSNLVNDLRHPEQGFARAYVPIVGRGTEQAVTVTDTRLYGKASAQAWDRLHPRLTRRAAWLDHDGPLPIIEGTVIRLVVEKLPSGRVNKPVWLWWSRISATEADVDRCWQSFLRRFDIEHTFRLFKQTLGWTKPRLPSSEAADRWTWLVIAAYAHSGLPDRWPSTSAGPGRSRPSRTN</sequence>
<evidence type="ECO:0000256" key="1">
    <source>
        <dbReference type="SAM" id="MobiDB-lite"/>
    </source>
</evidence>
<name>A0ABN3BHN2_9ACTN</name>
<evidence type="ECO:0000313" key="2">
    <source>
        <dbReference type="EMBL" id="GAA2195984.1"/>
    </source>
</evidence>
<organism evidence="2 3">
    <name type="scientific">Streptomyces bangladeshensis</name>
    <dbReference type="NCBI Taxonomy" id="295352"/>
    <lineage>
        <taxon>Bacteria</taxon>
        <taxon>Bacillati</taxon>
        <taxon>Actinomycetota</taxon>
        <taxon>Actinomycetes</taxon>
        <taxon>Kitasatosporales</taxon>
        <taxon>Streptomycetaceae</taxon>
        <taxon>Streptomyces</taxon>
    </lineage>
</organism>
<gene>
    <name evidence="2" type="ORF">GCM10009787_28330</name>
</gene>
<accession>A0ABN3BHN2</accession>
<protein>
    <recommendedName>
        <fullName evidence="4">Transposase</fullName>
    </recommendedName>
</protein>
<dbReference type="EMBL" id="BAAAOQ010000008">
    <property type="protein sequence ID" value="GAA2195984.1"/>
    <property type="molecule type" value="Genomic_DNA"/>
</dbReference>
<proteinExistence type="predicted"/>